<evidence type="ECO:0000313" key="2">
    <source>
        <dbReference type="EMBL" id="GIY09522.1"/>
    </source>
</evidence>
<organism evidence="2 3">
    <name type="scientific">Caerostris extrusa</name>
    <name type="common">Bark spider</name>
    <name type="synonym">Caerostris bankana</name>
    <dbReference type="NCBI Taxonomy" id="172846"/>
    <lineage>
        <taxon>Eukaryota</taxon>
        <taxon>Metazoa</taxon>
        <taxon>Ecdysozoa</taxon>
        <taxon>Arthropoda</taxon>
        <taxon>Chelicerata</taxon>
        <taxon>Arachnida</taxon>
        <taxon>Araneae</taxon>
        <taxon>Araneomorphae</taxon>
        <taxon>Entelegynae</taxon>
        <taxon>Araneoidea</taxon>
        <taxon>Araneidae</taxon>
        <taxon>Caerostris</taxon>
    </lineage>
</organism>
<dbReference type="Proteomes" id="UP001054945">
    <property type="component" value="Unassembled WGS sequence"/>
</dbReference>
<protein>
    <submittedName>
        <fullName evidence="2">Uncharacterized protein</fullName>
    </submittedName>
</protein>
<feature type="region of interest" description="Disordered" evidence="1">
    <location>
        <begin position="55"/>
        <end position="76"/>
    </location>
</feature>
<name>A0AAV4QMY5_CAEEX</name>
<reference evidence="2 3" key="1">
    <citation type="submission" date="2021-06" db="EMBL/GenBank/DDBJ databases">
        <title>Caerostris extrusa draft genome.</title>
        <authorList>
            <person name="Kono N."/>
            <person name="Arakawa K."/>
        </authorList>
    </citation>
    <scope>NUCLEOTIDE SEQUENCE [LARGE SCALE GENOMIC DNA]</scope>
</reference>
<gene>
    <name evidence="2" type="ORF">CEXT_367801</name>
</gene>
<evidence type="ECO:0000256" key="1">
    <source>
        <dbReference type="SAM" id="MobiDB-lite"/>
    </source>
</evidence>
<sequence>MKTFAVDIVSNKFLMMTPNFDEQTQPIAFEFYHSFNFKIKIAIIKAFNTEDNIDSVGPVPRKNKRSKKTSSAAAKRSKISLAIFEISNPFSALQVDITFAEFLNHPITTKPVIQKLTNNQTSLQE</sequence>
<proteinExistence type="predicted"/>
<comment type="caution">
    <text evidence="2">The sequence shown here is derived from an EMBL/GenBank/DDBJ whole genome shotgun (WGS) entry which is preliminary data.</text>
</comment>
<dbReference type="EMBL" id="BPLR01006395">
    <property type="protein sequence ID" value="GIY09522.1"/>
    <property type="molecule type" value="Genomic_DNA"/>
</dbReference>
<dbReference type="AlphaFoldDB" id="A0AAV4QMY5"/>
<evidence type="ECO:0000313" key="3">
    <source>
        <dbReference type="Proteomes" id="UP001054945"/>
    </source>
</evidence>
<accession>A0AAV4QMY5</accession>
<keyword evidence="3" id="KW-1185">Reference proteome</keyword>